<evidence type="ECO:0000313" key="2">
    <source>
        <dbReference type="EMBL" id="AWL11775.1"/>
    </source>
</evidence>
<organism evidence="2 3">
    <name type="scientific">Saliniradius amylolyticus</name>
    <dbReference type="NCBI Taxonomy" id="2183582"/>
    <lineage>
        <taxon>Bacteria</taxon>
        <taxon>Pseudomonadati</taxon>
        <taxon>Pseudomonadota</taxon>
        <taxon>Gammaproteobacteria</taxon>
        <taxon>Alteromonadales</taxon>
        <taxon>Alteromonadaceae</taxon>
        <taxon>Saliniradius</taxon>
    </lineage>
</organism>
<evidence type="ECO:0000313" key="3">
    <source>
        <dbReference type="Proteomes" id="UP000245728"/>
    </source>
</evidence>
<name>A0A2S2E299_9ALTE</name>
<dbReference type="AlphaFoldDB" id="A0A2S2E299"/>
<gene>
    <name evidence="2" type="ORF">HMF8227_01297</name>
</gene>
<reference evidence="2 3" key="1">
    <citation type="submission" date="2018-05" db="EMBL/GenBank/DDBJ databases">
        <title>Salinimonas sp. HMF8227 Genome sequencing and assembly.</title>
        <authorList>
            <person name="Kang H."/>
            <person name="Kang J."/>
            <person name="Cha I."/>
            <person name="Kim H."/>
            <person name="Joh K."/>
        </authorList>
    </citation>
    <scope>NUCLEOTIDE SEQUENCE [LARGE SCALE GENOMIC DNA]</scope>
    <source>
        <strain evidence="2 3">HMF8227</strain>
    </source>
</reference>
<evidence type="ECO:0000256" key="1">
    <source>
        <dbReference type="SAM" id="Phobius"/>
    </source>
</evidence>
<dbReference type="EMBL" id="CP029347">
    <property type="protein sequence ID" value="AWL11775.1"/>
    <property type="molecule type" value="Genomic_DNA"/>
</dbReference>
<accession>A0A2S2E299</accession>
<feature type="transmembrane region" description="Helical" evidence="1">
    <location>
        <begin position="12"/>
        <end position="34"/>
    </location>
</feature>
<protein>
    <submittedName>
        <fullName evidence="2">Uncharacterized protein</fullName>
    </submittedName>
</protein>
<sequence length="46" mass="5012">MEYLYGVLGWGAPIGIAVFFLFSGVGIGVFLWGLSKVMTVSKERQS</sequence>
<dbReference type="RefSeq" id="WP_162558521.1">
    <property type="nucleotide sequence ID" value="NZ_CP029347.1"/>
</dbReference>
<dbReference type="KEGG" id="salh:HMF8227_01297"/>
<keyword evidence="1" id="KW-0472">Membrane</keyword>
<keyword evidence="1" id="KW-0812">Transmembrane</keyword>
<keyword evidence="1" id="KW-1133">Transmembrane helix</keyword>
<keyword evidence="3" id="KW-1185">Reference proteome</keyword>
<dbReference type="Proteomes" id="UP000245728">
    <property type="component" value="Chromosome"/>
</dbReference>
<proteinExistence type="predicted"/>